<feature type="compositionally biased region" description="Polar residues" evidence="1">
    <location>
        <begin position="46"/>
        <end position="74"/>
    </location>
</feature>
<protein>
    <submittedName>
        <fullName evidence="2">Uncharacterized protein</fullName>
    </submittedName>
</protein>
<dbReference type="Proteomes" id="UP001175226">
    <property type="component" value="Unassembled WGS sequence"/>
</dbReference>
<evidence type="ECO:0000256" key="1">
    <source>
        <dbReference type="SAM" id="MobiDB-lite"/>
    </source>
</evidence>
<accession>A0AA39J511</accession>
<reference evidence="2" key="1">
    <citation type="submission" date="2023-06" db="EMBL/GenBank/DDBJ databases">
        <authorList>
            <consortium name="Lawrence Berkeley National Laboratory"/>
            <person name="Ahrendt S."/>
            <person name="Sahu N."/>
            <person name="Indic B."/>
            <person name="Wong-Bajracharya J."/>
            <person name="Merenyi Z."/>
            <person name="Ke H.-M."/>
            <person name="Monk M."/>
            <person name="Kocsube S."/>
            <person name="Drula E."/>
            <person name="Lipzen A."/>
            <person name="Balint B."/>
            <person name="Henrissat B."/>
            <person name="Andreopoulos B."/>
            <person name="Martin F.M."/>
            <person name="Harder C.B."/>
            <person name="Rigling D."/>
            <person name="Ford K.L."/>
            <person name="Foster G.D."/>
            <person name="Pangilinan J."/>
            <person name="Papanicolaou A."/>
            <person name="Barry K."/>
            <person name="LaButti K."/>
            <person name="Viragh M."/>
            <person name="Koriabine M."/>
            <person name="Yan M."/>
            <person name="Riley R."/>
            <person name="Champramary S."/>
            <person name="Plett K.L."/>
            <person name="Tsai I.J."/>
            <person name="Slot J."/>
            <person name="Sipos G."/>
            <person name="Plett J."/>
            <person name="Nagy L.G."/>
            <person name="Grigoriev I.V."/>
        </authorList>
    </citation>
    <scope>NUCLEOTIDE SEQUENCE</scope>
    <source>
        <strain evidence="2">FPL87.14</strain>
    </source>
</reference>
<feature type="compositionally biased region" description="Polar residues" evidence="1">
    <location>
        <begin position="215"/>
        <end position="224"/>
    </location>
</feature>
<dbReference type="EMBL" id="JAUEPT010000063">
    <property type="protein sequence ID" value="KAK0435371.1"/>
    <property type="molecule type" value="Genomic_DNA"/>
</dbReference>
<proteinExistence type="predicted"/>
<gene>
    <name evidence="2" type="ORF">EV421DRAFT_1986936</name>
</gene>
<dbReference type="AlphaFoldDB" id="A0AA39J511"/>
<evidence type="ECO:0000313" key="3">
    <source>
        <dbReference type="Proteomes" id="UP001175226"/>
    </source>
</evidence>
<feature type="compositionally biased region" description="Polar residues" evidence="1">
    <location>
        <begin position="81"/>
        <end position="104"/>
    </location>
</feature>
<keyword evidence="3" id="KW-1185">Reference proteome</keyword>
<evidence type="ECO:0000313" key="2">
    <source>
        <dbReference type="EMBL" id="KAK0435371.1"/>
    </source>
</evidence>
<sequence length="224" mass="24227">MSEPNGHYSHHLPEYSRNEYGTEHVRYSPDGPWVMLGPNNASSAQLPDFTSGSLPSFQDTFSDSLGFPRSSQMTLPPAFGDSNQASGSNYNERIQNPFASSSHGNVDPAHVPLPEDREDDFPPASKLLPTVARPAAKVAGSRHSDPKGKQQADGSPAPSSLKLVKKQKSSDEENIPVKKNTAAVQPQVRGLVAHRPATDRLAGSVNTGPRRRNNAQDILQNISR</sequence>
<feature type="region of interest" description="Disordered" evidence="1">
    <location>
        <begin position="46"/>
        <end position="224"/>
    </location>
</feature>
<organism evidence="2 3">
    <name type="scientific">Armillaria borealis</name>
    <dbReference type="NCBI Taxonomy" id="47425"/>
    <lineage>
        <taxon>Eukaryota</taxon>
        <taxon>Fungi</taxon>
        <taxon>Dikarya</taxon>
        <taxon>Basidiomycota</taxon>
        <taxon>Agaricomycotina</taxon>
        <taxon>Agaricomycetes</taxon>
        <taxon>Agaricomycetidae</taxon>
        <taxon>Agaricales</taxon>
        <taxon>Marasmiineae</taxon>
        <taxon>Physalacriaceae</taxon>
        <taxon>Armillaria</taxon>
    </lineage>
</organism>
<name>A0AA39J511_9AGAR</name>
<comment type="caution">
    <text evidence="2">The sequence shown here is derived from an EMBL/GenBank/DDBJ whole genome shotgun (WGS) entry which is preliminary data.</text>
</comment>